<dbReference type="OrthoDB" id="1493648at2"/>
<dbReference type="AlphaFoldDB" id="A0A259U041"/>
<dbReference type="InterPro" id="IPR013766">
    <property type="entry name" value="Thioredoxin_domain"/>
</dbReference>
<dbReference type="Gene3D" id="3.40.30.10">
    <property type="entry name" value="Glutaredoxin"/>
    <property type="match status" value="1"/>
</dbReference>
<organism evidence="2 3">
    <name type="scientific">Rubricoccus marinus</name>
    <dbReference type="NCBI Taxonomy" id="716817"/>
    <lineage>
        <taxon>Bacteria</taxon>
        <taxon>Pseudomonadati</taxon>
        <taxon>Rhodothermota</taxon>
        <taxon>Rhodothermia</taxon>
        <taxon>Rhodothermales</taxon>
        <taxon>Rubricoccaceae</taxon>
        <taxon>Rubricoccus</taxon>
    </lineage>
</organism>
<keyword evidence="3" id="KW-1185">Reference proteome</keyword>
<proteinExistence type="predicted"/>
<feature type="domain" description="Thioredoxin" evidence="1">
    <location>
        <begin position="1"/>
        <end position="147"/>
    </location>
</feature>
<reference evidence="2 3" key="1">
    <citation type="submission" date="2016-11" db="EMBL/GenBank/DDBJ databases">
        <title>Study of marine rhodopsin-containing bacteria.</title>
        <authorList>
            <person name="Yoshizawa S."/>
            <person name="Kumagai Y."/>
            <person name="Kogure K."/>
        </authorList>
    </citation>
    <scope>NUCLEOTIDE SEQUENCE [LARGE SCALE GENOMIC DNA]</scope>
    <source>
        <strain evidence="2 3">SG-29</strain>
    </source>
</reference>
<evidence type="ECO:0000259" key="1">
    <source>
        <dbReference type="PROSITE" id="PS51352"/>
    </source>
</evidence>
<evidence type="ECO:0000313" key="2">
    <source>
        <dbReference type="EMBL" id="OZC03207.1"/>
    </source>
</evidence>
<comment type="caution">
    <text evidence="2">The sequence shown here is derived from an EMBL/GenBank/DDBJ whole genome shotgun (WGS) entry which is preliminary data.</text>
</comment>
<dbReference type="SUPFAM" id="SSF52833">
    <property type="entry name" value="Thioredoxin-like"/>
    <property type="match status" value="1"/>
</dbReference>
<dbReference type="RefSeq" id="WP_094548311.1">
    <property type="nucleotide sequence ID" value="NZ_MQWB01000001.1"/>
</dbReference>
<gene>
    <name evidence="2" type="ORF">BSZ36_09605</name>
</gene>
<dbReference type="Proteomes" id="UP000216446">
    <property type="component" value="Unassembled WGS sequence"/>
</dbReference>
<dbReference type="EMBL" id="MQWB01000001">
    <property type="protein sequence ID" value="OZC03207.1"/>
    <property type="molecule type" value="Genomic_DNA"/>
</dbReference>
<dbReference type="InterPro" id="IPR036249">
    <property type="entry name" value="Thioredoxin-like_sf"/>
</dbReference>
<evidence type="ECO:0000313" key="3">
    <source>
        <dbReference type="Proteomes" id="UP000216446"/>
    </source>
</evidence>
<dbReference type="PROSITE" id="PS51352">
    <property type="entry name" value="THIOREDOXIN_2"/>
    <property type="match status" value="1"/>
</dbReference>
<dbReference type="InParanoid" id="A0A259U041"/>
<name>A0A259U041_9BACT</name>
<accession>A0A259U041</accession>
<sequence length="149" mass="16195">MSEFPFSPPSTDAERAVATAVARGGIQVVVFWADWCGNSISQLERGLADAIAEHEDVGFTFVSLWASGASGLDTLRAYGIPERAEVVAQPGVGQDAPKEYRDTQFLGLPVTWIPTTWVFREGRLAYAFNYGEVTHEQLDAAIEGAKSAW</sequence>
<protein>
    <recommendedName>
        <fullName evidence="1">Thioredoxin domain-containing protein</fullName>
    </recommendedName>
</protein>